<name>A0A381Q733_9ZZZZ</name>
<reference evidence="7" key="1">
    <citation type="submission" date="2018-05" db="EMBL/GenBank/DDBJ databases">
        <authorList>
            <person name="Lanie J.A."/>
            <person name="Ng W.-L."/>
            <person name="Kazmierczak K.M."/>
            <person name="Andrzejewski T.M."/>
            <person name="Davidsen T.M."/>
            <person name="Wayne K.J."/>
            <person name="Tettelin H."/>
            <person name="Glass J.I."/>
            <person name="Rusch D."/>
            <person name="Podicherti R."/>
            <person name="Tsui H.-C.T."/>
            <person name="Winkler M.E."/>
        </authorList>
    </citation>
    <scope>NUCLEOTIDE SEQUENCE</scope>
</reference>
<dbReference type="InterPro" id="IPR036188">
    <property type="entry name" value="FAD/NAD-bd_sf"/>
</dbReference>
<dbReference type="SUPFAM" id="SSF55424">
    <property type="entry name" value="FAD/NAD-linked reductases, dimerisation (C-terminal) domain"/>
    <property type="match status" value="1"/>
</dbReference>
<dbReference type="EMBL" id="UINC01001222">
    <property type="protein sequence ID" value="SUZ74768.1"/>
    <property type="molecule type" value="Genomic_DNA"/>
</dbReference>
<dbReference type="AlphaFoldDB" id="A0A381Q733"/>
<sequence>VRGSVSIVGASLAGYWAAETLRRDGFEGRISLIGDEPHAPYDRPPLSKKFLAGDLDDDRLPLTTAEKLADLGLEMRLGCRATGLDVATRTLEVDGVAEPYDGLLIATGARCRNLPGTAGLPGVHTLRTRDDAEAIRDALANGARRVVVVGAGFIGAEVASTAIGRGAEVTMVEALEAPFGRVLGVEMGAVMADVHRRHGVDLRTGVGVDEVLGDDRLVGVRLADGATLEADLLVVGIGVVPNTDWLEGSGLTLDDGVVCDETCLAAPDVAAAGDVARWANPRYGEVMRVEHWDNAVQQGVHAARRLLQSDEEATPYAPVPWFWTDQYDRKVQLAGRPHTDDEVRVVAGSTAEHRFAAFYGRDGRFTAALGMNRPRQVMQSKGLLDAGASWDEALAFASAWE</sequence>
<dbReference type="InterPro" id="IPR023753">
    <property type="entry name" value="FAD/NAD-binding_dom"/>
</dbReference>
<dbReference type="GO" id="GO:0016651">
    <property type="term" value="F:oxidoreductase activity, acting on NAD(P)H"/>
    <property type="evidence" value="ECO:0007669"/>
    <property type="project" value="TreeGrafter"/>
</dbReference>
<feature type="domain" description="Reductase C-terminal" evidence="6">
    <location>
        <begin position="321"/>
        <end position="394"/>
    </location>
</feature>
<feature type="non-terminal residue" evidence="7">
    <location>
        <position position="1"/>
    </location>
</feature>
<feature type="domain" description="FAD/NAD(P)-binding" evidence="5">
    <location>
        <begin position="4"/>
        <end position="299"/>
    </location>
</feature>
<dbReference type="InterPro" id="IPR028202">
    <property type="entry name" value="Reductase_C"/>
</dbReference>
<dbReference type="GO" id="GO:0005737">
    <property type="term" value="C:cytoplasm"/>
    <property type="evidence" value="ECO:0007669"/>
    <property type="project" value="TreeGrafter"/>
</dbReference>
<dbReference type="Pfam" id="PF14759">
    <property type="entry name" value="Reductase_C"/>
    <property type="match status" value="1"/>
</dbReference>
<evidence type="ECO:0000256" key="2">
    <source>
        <dbReference type="ARBA" id="ARBA00022630"/>
    </source>
</evidence>
<comment type="cofactor">
    <cofactor evidence="1">
        <name>FAD</name>
        <dbReference type="ChEBI" id="CHEBI:57692"/>
    </cofactor>
</comment>
<dbReference type="Pfam" id="PF07992">
    <property type="entry name" value="Pyr_redox_2"/>
    <property type="match status" value="1"/>
</dbReference>
<evidence type="ECO:0008006" key="8">
    <source>
        <dbReference type="Google" id="ProtNLM"/>
    </source>
</evidence>
<keyword evidence="2" id="KW-0285">Flavoprotein</keyword>
<accession>A0A381Q733</accession>
<dbReference type="Gene3D" id="3.30.390.30">
    <property type="match status" value="1"/>
</dbReference>
<organism evidence="7">
    <name type="scientific">marine metagenome</name>
    <dbReference type="NCBI Taxonomy" id="408172"/>
    <lineage>
        <taxon>unclassified sequences</taxon>
        <taxon>metagenomes</taxon>
        <taxon>ecological metagenomes</taxon>
    </lineage>
</organism>
<proteinExistence type="predicted"/>
<keyword evidence="3" id="KW-0274">FAD</keyword>
<evidence type="ECO:0000256" key="3">
    <source>
        <dbReference type="ARBA" id="ARBA00022827"/>
    </source>
</evidence>
<dbReference type="Gene3D" id="3.50.50.60">
    <property type="entry name" value="FAD/NAD(P)-binding domain"/>
    <property type="match status" value="2"/>
</dbReference>
<dbReference type="InterPro" id="IPR016156">
    <property type="entry name" value="FAD/NAD-linked_Rdtase_dimer_sf"/>
</dbReference>
<dbReference type="SUPFAM" id="SSF51905">
    <property type="entry name" value="FAD/NAD(P)-binding domain"/>
    <property type="match status" value="2"/>
</dbReference>
<evidence type="ECO:0000256" key="1">
    <source>
        <dbReference type="ARBA" id="ARBA00001974"/>
    </source>
</evidence>
<evidence type="ECO:0000259" key="5">
    <source>
        <dbReference type="Pfam" id="PF07992"/>
    </source>
</evidence>
<keyword evidence="4" id="KW-0560">Oxidoreductase</keyword>
<evidence type="ECO:0000313" key="7">
    <source>
        <dbReference type="EMBL" id="SUZ74768.1"/>
    </source>
</evidence>
<dbReference type="PANTHER" id="PTHR43557:SF2">
    <property type="entry name" value="RIESKE DOMAIN-CONTAINING PROTEIN-RELATED"/>
    <property type="match status" value="1"/>
</dbReference>
<dbReference type="PANTHER" id="PTHR43557">
    <property type="entry name" value="APOPTOSIS-INDUCING FACTOR 1"/>
    <property type="match status" value="1"/>
</dbReference>
<gene>
    <name evidence="7" type="ORF">METZ01_LOCUS27622</name>
</gene>
<protein>
    <recommendedName>
        <fullName evidence="8">FAD/NAD(P)-binding domain-containing protein</fullName>
    </recommendedName>
</protein>
<evidence type="ECO:0000259" key="6">
    <source>
        <dbReference type="Pfam" id="PF14759"/>
    </source>
</evidence>
<dbReference type="PRINTS" id="PR00411">
    <property type="entry name" value="PNDRDTASEI"/>
</dbReference>
<dbReference type="PRINTS" id="PR00368">
    <property type="entry name" value="FADPNR"/>
</dbReference>
<evidence type="ECO:0000256" key="4">
    <source>
        <dbReference type="ARBA" id="ARBA00023002"/>
    </source>
</evidence>
<dbReference type="InterPro" id="IPR050446">
    <property type="entry name" value="FAD-oxidoreductase/Apoptosis"/>
</dbReference>